<evidence type="ECO:0000256" key="1">
    <source>
        <dbReference type="SAM" id="MobiDB-lite"/>
    </source>
</evidence>
<dbReference type="EMBL" id="JBJXBP010000003">
    <property type="protein sequence ID" value="KAL3838892.1"/>
    <property type="molecule type" value="Genomic_DNA"/>
</dbReference>
<reference evidence="2 3" key="1">
    <citation type="submission" date="2024-12" db="EMBL/GenBank/DDBJ databases">
        <title>The unique morphological basis and parallel evolutionary history of personate flowers in Penstemon.</title>
        <authorList>
            <person name="Depatie T.H."/>
            <person name="Wessinger C.A."/>
        </authorList>
    </citation>
    <scope>NUCLEOTIDE SEQUENCE [LARGE SCALE GENOMIC DNA]</scope>
    <source>
        <strain evidence="2">WTNN_2</strain>
        <tissue evidence="2">Leaf</tissue>
    </source>
</reference>
<comment type="caution">
    <text evidence="2">The sequence shown here is derived from an EMBL/GenBank/DDBJ whole genome shotgun (WGS) entry which is preliminary data.</text>
</comment>
<feature type="compositionally biased region" description="Basic and acidic residues" evidence="1">
    <location>
        <begin position="62"/>
        <end position="74"/>
    </location>
</feature>
<proteinExistence type="predicted"/>
<name>A0ABD3TP74_9LAMI</name>
<dbReference type="AlphaFoldDB" id="A0ABD3TP74"/>
<keyword evidence="3" id="KW-1185">Reference proteome</keyword>
<evidence type="ECO:0000313" key="3">
    <source>
        <dbReference type="Proteomes" id="UP001634393"/>
    </source>
</evidence>
<protein>
    <submittedName>
        <fullName evidence="2">Uncharacterized protein</fullName>
    </submittedName>
</protein>
<accession>A0ABD3TP74</accession>
<feature type="region of interest" description="Disordered" evidence="1">
    <location>
        <begin position="55"/>
        <end position="74"/>
    </location>
</feature>
<sequence>MNYKSINLKIKFLDVSIKFLFKIKKQERVSRNTVQVQYTVITSISEDTSSCHTPLSNVGLPVDDHDKAENSDKTTARKRLFEEVKFILQNFKRNTT</sequence>
<evidence type="ECO:0000313" key="2">
    <source>
        <dbReference type="EMBL" id="KAL3838892.1"/>
    </source>
</evidence>
<organism evidence="2 3">
    <name type="scientific">Penstemon smallii</name>
    <dbReference type="NCBI Taxonomy" id="265156"/>
    <lineage>
        <taxon>Eukaryota</taxon>
        <taxon>Viridiplantae</taxon>
        <taxon>Streptophyta</taxon>
        <taxon>Embryophyta</taxon>
        <taxon>Tracheophyta</taxon>
        <taxon>Spermatophyta</taxon>
        <taxon>Magnoliopsida</taxon>
        <taxon>eudicotyledons</taxon>
        <taxon>Gunneridae</taxon>
        <taxon>Pentapetalae</taxon>
        <taxon>asterids</taxon>
        <taxon>lamiids</taxon>
        <taxon>Lamiales</taxon>
        <taxon>Plantaginaceae</taxon>
        <taxon>Cheloneae</taxon>
        <taxon>Penstemon</taxon>
    </lineage>
</organism>
<gene>
    <name evidence="2" type="ORF">ACJIZ3_023483</name>
</gene>
<dbReference type="Proteomes" id="UP001634393">
    <property type="component" value="Unassembled WGS sequence"/>
</dbReference>